<dbReference type="PANTHER" id="PTHR10773:SF19">
    <property type="match status" value="1"/>
</dbReference>
<protein>
    <submittedName>
        <fullName evidence="2">Centrosomal protein POC5</fullName>
    </submittedName>
</protein>
<name>A0AAE1HXH3_9NEOP</name>
<organism evidence="2 3">
    <name type="scientific">Frankliniella fusca</name>
    <dbReference type="NCBI Taxonomy" id="407009"/>
    <lineage>
        <taxon>Eukaryota</taxon>
        <taxon>Metazoa</taxon>
        <taxon>Ecdysozoa</taxon>
        <taxon>Arthropoda</taxon>
        <taxon>Hexapoda</taxon>
        <taxon>Insecta</taxon>
        <taxon>Pterygota</taxon>
        <taxon>Neoptera</taxon>
        <taxon>Paraneoptera</taxon>
        <taxon>Thysanoptera</taxon>
        <taxon>Terebrantia</taxon>
        <taxon>Thripoidea</taxon>
        <taxon>Thripidae</taxon>
        <taxon>Frankliniella</taxon>
    </lineage>
</organism>
<comment type="caution">
    <text evidence="2">The sequence shown here is derived from an EMBL/GenBank/DDBJ whole genome shotgun (WGS) entry which is preliminary data.</text>
</comment>
<proteinExistence type="predicted"/>
<accession>A0AAE1HXH3</accession>
<evidence type="ECO:0000313" key="2">
    <source>
        <dbReference type="EMBL" id="KAK3929200.1"/>
    </source>
</evidence>
<sequence length="863" mass="98892">MLPLCNIVPPKRYNGAVAEHSQSRRERPTDEYQTDRASSPTISVISDSELDILNDDWKENALSSPAQSCLSRFNTPECKRSKMIVDYTSSLSLVSCSSAQKLSSNVQIGTTPTKFLTIPNTVQNKEDKNVARKESTGRYFSKEVDKFFQHLIKSKGADNKENETVEKKESAEKRLLPERQSRNTSVKRKLLDEFLSSDSMSASESGSEKEDVDLPMQSISPPKNLTQYQMMRIRNLEENRKELHELIESSLPDTSVANVSGGNFGSASRDLSTKCESKRRYSSSIISSPGSTPNKSEGEAEDISYDENNESGSEVNFDSSGSFESTPSKSGSQREPRDENASGEDEQPPEYNASDVDPDSPVSVKTTGRKRKEEAKTKRNLGEAYTTRNGKNIRERKRRQIHTCKRNRCQDIIDDDVAETLFVEFWEMGSQERRVQYVASRTESTPVARHRKRNPDSDIKRTRNNLFFFELNGKRVRVCKDTFLKTLDISDTFVESVLDKKAGTLSGTPPDQRGKKAPPHKLKEDKRTLVLNHIESFPKYVSHYCRKDTSQKYLPSSLNIRTMHKLYLEKHPEPEQSVSYSTYQRIFDTLNLKFHQRLSDTCSKCDTLIVKIKHATGEEKAKLEKEHELHKRKAERAYELKRKLKKKKLNRMILNGFWYSIWNSAFQVQISTVHAVIERAKRKQDVINVPSDYYKLVEKAGMVDLVNFPAGKYHVVQMASKMYDFGALLKQPNPLIKRSTTTEKNSFKYMQNHWFRYDKRNPGIVKVKTAFNPDAPFEQLSFRRLRKDSLPDLYSLLQLAYDGPMPIQSKKKEDLLSLLPFIDPTHHAFYQNLTTVDNTGSEDIHPDSPKELHPDDDLMEETT</sequence>
<feature type="compositionally biased region" description="Polar residues" evidence="1">
    <location>
        <begin position="310"/>
        <end position="331"/>
    </location>
</feature>
<keyword evidence="3" id="KW-1185">Reference proteome</keyword>
<reference evidence="2" key="2">
    <citation type="journal article" date="2023" name="BMC Genomics">
        <title>Pest status, molecular evolution, and epigenetic factors derived from the genome assembly of Frankliniella fusca, a thysanopteran phytovirus vector.</title>
        <authorList>
            <person name="Catto M.A."/>
            <person name="Labadie P.E."/>
            <person name="Jacobson A.L."/>
            <person name="Kennedy G.G."/>
            <person name="Srinivasan R."/>
            <person name="Hunt B.G."/>
        </authorList>
    </citation>
    <scope>NUCLEOTIDE SEQUENCE</scope>
    <source>
        <strain evidence="2">PL_HMW_Pooled</strain>
    </source>
</reference>
<dbReference type="EMBL" id="JAHWGI010001382">
    <property type="protein sequence ID" value="KAK3929200.1"/>
    <property type="molecule type" value="Genomic_DNA"/>
</dbReference>
<dbReference type="AlphaFoldDB" id="A0AAE1HXH3"/>
<feature type="region of interest" description="Disordered" evidence="1">
    <location>
        <begin position="838"/>
        <end position="863"/>
    </location>
</feature>
<gene>
    <name evidence="2" type="ORF">KUF71_017666</name>
</gene>
<feature type="compositionally biased region" description="Acidic residues" evidence="1">
    <location>
        <begin position="299"/>
        <end position="309"/>
    </location>
</feature>
<feature type="compositionally biased region" description="Basic and acidic residues" evidence="1">
    <location>
        <begin position="842"/>
        <end position="856"/>
    </location>
</feature>
<reference evidence="2" key="1">
    <citation type="submission" date="2021-07" db="EMBL/GenBank/DDBJ databases">
        <authorList>
            <person name="Catto M.A."/>
            <person name="Jacobson A."/>
            <person name="Kennedy G."/>
            <person name="Labadie P."/>
            <person name="Hunt B.G."/>
            <person name="Srinivasan R."/>
        </authorList>
    </citation>
    <scope>NUCLEOTIDE SEQUENCE</scope>
    <source>
        <strain evidence="2">PL_HMW_Pooled</strain>
        <tissue evidence="2">Head</tissue>
    </source>
</reference>
<feature type="compositionally biased region" description="Basic and acidic residues" evidence="1">
    <location>
        <begin position="21"/>
        <end position="34"/>
    </location>
</feature>
<feature type="region of interest" description="Disordered" evidence="1">
    <location>
        <begin position="158"/>
        <end position="184"/>
    </location>
</feature>
<feature type="compositionally biased region" description="Basic and acidic residues" evidence="1">
    <location>
        <begin position="371"/>
        <end position="381"/>
    </location>
</feature>
<evidence type="ECO:0000313" key="3">
    <source>
        <dbReference type="Proteomes" id="UP001219518"/>
    </source>
</evidence>
<evidence type="ECO:0000256" key="1">
    <source>
        <dbReference type="SAM" id="MobiDB-lite"/>
    </source>
</evidence>
<feature type="compositionally biased region" description="Basic and acidic residues" evidence="1">
    <location>
        <begin position="158"/>
        <end position="181"/>
    </location>
</feature>
<feature type="region of interest" description="Disordered" evidence="1">
    <location>
        <begin position="502"/>
        <end position="521"/>
    </location>
</feature>
<feature type="region of interest" description="Disordered" evidence="1">
    <location>
        <begin position="15"/>
        <end position="39"/>
    </location>
</feature>
<feature type="region of interest" description="Disordered" evidence="1">
    <location>
        <begin position="254"/>
        <end position="396"/>
    </location>
</feature>
<feature type="compositionally biased region" description="Polar residues" evidence="1">
    <location>
        <begin position="254"/>
        <end position="270"/>
    </location>
</feature>
<dbReference type="PANTHER" id="PTHR10773">
    <property type="entry name" value="DNA-DIRECTED RNA POLYMERASES I, II, AND III SUBUNIT RPABC2"/>
    <property type="match status" value="1"/>
</dbReference>
<feature type="region of interest" description="Disordered" evidence="1">
    <location>
        <begin position="197"/>
        <end position="225"/>
    </location>
</feature>
<dbReference type="Proteomes" id="UP001219518">
    <property type="component" value="Unassembled WGS sequence"/>
</dbReference>